<comment type="caution">
    <text evidence="1">The sequence shown here is derived from an EMBL/GenBank/DDBJ whole genome shotgun (WGS) entry which is preliminary data.</text>
</comment>
<dbReference type="EMBL" id="QKUF01000043">
    <property type="protein sequence ID" value="PZW19713.1"/>
    <property type="molecule type" value="Genomic_DNA"/>
</dbReference>
<evidence type="ECO:0000313" key="1">
    <source>
        <dbReference type="EMBL" id="PZW19713.1"/>
    </source>
</evidence>
<dbReference type="AlphaFoldDB" id="A0A326TT10"/>
<keyword evidence="2" id="KW-1185">Reference proteome</keyword>
<accession>A0A326TT10</accession>
<reference evidence="1 2" key="1">
    <citation type="submission" date="2018-06" db="EMBL/GenBank/DDBJ databases">
        <title>Genomic Encyclopedia of Archaeal and Bacterial Type Strains, Phase II (KMG-II): from individual species to whole genera.</title>
        <authorList>
            <person name="Goeker M."/>
        </authorList>
    </citation>
    <scope>NUCLEOTIDE SEQUENCE [LARGE SCALE GENOMIC DNA]</scope>
    <source>
        <strain evidence="1 2">ATCC BAA-1881</strain>
    </source>
</reference>
<dbReference type="Proteomes" id="UP000248806">
    <property type="component" value="Unassembled WGS sequence"/>
</dbReference>
<evidence type="ECO:0000313" key="2">
    <source>
        <dbReference type="Proteomes" id="UP000248806"/>
    </source>
</evidence>
<gene>
    <name evidence="1" type="ORF">EI42_05941</name>
</gene>
<organism evidence="1 2">
    <name type="scientific">Thermosporothrix hazakensis</name>
    <dbReference type="NCBI Taxonomy" id="644383"/>
    <lineage>
        <taxon>Bacteria</taxon>
        <taxon>Bacillati</taxon>
        <taxon>Chloroflexota</taxon>
        <taxon>Ktedonobacteria</taxon>
        <taxon>Ktedonobacterales</taxon>
        <taxon>Thermosporotrichaceae</taxon>
        <taxon>Thermosporothrix</taxon>
    </lineage>
</organism>
<sequence length="45" mass="5077">MSISDQRWPIEGQPTLFLHTWTEADFSAVQRLSVQQGWLTSACGP</sequence>
<proteinExistence type="predicted"/>
<dbReference type="RefSeq" id="WP_170143002.1">
    <property type="nucleotide sequence ID" value="NZ_BIFX01000001.1"/>
</dbReference>
<name>A0A326TT10_THEHA</name>
<protein>
    <submittedName>
        <fullName evidence="1">Uncharacterized protein</fullName>
    </submittedName>
</protein>